<name>A0A0A3J9N8_9BACL</name>
<accession>A0A0A3J9N8</accession>
<evidence type="ECO:0000313" key="2">
    <source>
        <dbReference type="Proteomes" id="UP000030595"/>
    </source>
</evidence>
<proteinExistence type="predicted"/>
<comment type="caution">
    <text evidence="1">The sequence shown here is derived from an EMBL/GenBank/DDBJ whole genome shotgun (WGS) entry which is preliminary data.</text>
</comment>
<dbReference type="eggNOG" id="ENOG5032RPV">
    <property type="taxonomic scope" value="Bacteria"/>
</dbReference>
<sequence>MNFGLLPPKDYLLTFEELRNSILVKGPIFYKTWDAKWRLTLVENLEIMVKQLWEIGIDQIYIDGSFVEDKAHPNDIDGYFECDLLDLATGDLERKLNALDPYKVWTWDSKTRKPYRGYTKKQLPMWHRYRIELYPHVGFPSGIRDEFGNDQQFPAAFRKTRDTYLPKGIVKIIK</sequence>
<dbReference type="EMBL" id="JPVQ01000001">
    <property type="protein sequence ID" value="KGR92505.1"/>
    <property type="molecule type" value="Genomic_DNA"/>
</dbReference>
<evidence type="ECO:0000313" key="1">
    <source>
        <dbReference type="EMBL" id="KGR92505.1"/>
    </source>
</evidence>
<dbReference type="OrthoDB" id="572713at2"/>
<dbReference type="InterPro" id="IPR053860">
    <property type="entry name" value="DUF6932"/>
</dbReference>
<dbReference type="Proteomes" id="UP000030595">
    <property type="component" value="Unassembled WGS sequence"/>
</dbReference>
<keyword evidence="2" id="KW-1185">Reference proteome</keyword>
<dbReference type="Pfam" id="PF22014">
    <property type="entry name" value="DUF6932"/>
    <property type="match status" value="1"/>
</dbReference>
<protein>
    <submittedName>
        <fullName evidence="1">Uncharacterized protein</fullName>
    </submittedName>
</protein>
<dbReference type="AlphaFoldDB" id="A0A0A3J9N8"/>
<gene>
    <name evidence="1" type="ORF">CD30_01475</name>
</gene>
<organism evidence="1 2">
    <name type="scientific">Ureibacillus massiliensis 4400831 = CIP 108448 = CCUG 49529</name>
    <dbReference type="NCBI Taxonomy" id="1211035"/>
    <lineage>
        <taxon>Bacteria</taxon>
        <taxon>Bacillati</taxon>
        <taxon>Bacillota</taxon>
        <taxon>Bacilli</taxon>
        <taxon>Bacillales</taxon>
        <taxon>Caryophanaceae</taxon>
        <taxon>Ureibacillus</taxon>
    </lineage>
</organism>
<reference evidence="1 2" key="1">
    <citation type="submission" date="2014-02" db="EMBL/GenBank/DDBJ databases">
        <title>Draft genome sequence of Lysinibacillus massiliensis CCUG 49529.</title>
        <authorList>
            <person name="Zhang F."/>
            <person name="Wang G."/>
            <person name="Zhang L."/>
        </authorList>
    </citation>
    <scope>NUCLEOTIDE SEQUENCE [LARGE SCALE GENOMIC DNA]</scope>
    <source>
        <strain evidence="1 2">CCUG 49529</strain>
    </source>
</reference>
<dbReference type="RefSeq" id="WP_036171342.1">
    <property type="nucleotide sequence ID" value="NZ_AVCZ01000001.1"/>
</dbReference>